<name>A0A518AWY7_9BACT</name>
<organism evidence="1 2">
    <name type="scientific">Kolteria novifilia</name>
    <dbReference type="NCBI Taxonomy" id="2527975"/>
    <lineage>
        <taxon>Bacteria</taxon>
        <taxon>Pseudomonadati</taxon>
        <taxon>Planctomycetota</taxon>
        <taxon>Planctomycetia</taxon>
        <taxon>Kolteriales</taxon>
        <taxon>Kolteriaceae</taxon>
        <taxon>Kolteria</taxon>
    </lineage>
</organism>
<evidence type="ECO:0000313" key="2">
    <source>
        <dbReference type="Proteomes" id="UP000317093"/>
    </source>
</evidence>
<evidence type="ECO:0000313" key="1">
    <source>
        <dbReference type="EMBL" id="QDU59247.1"/>
    </source>
</evidence>
<reference evidence="1 2" key="1">
    <citation type="submission" date="2019-02" db="EMBL/GenBank/DDBJ databases">
        <title>Deep-cultivation of Planctomycetes and their phenomic and genomic characterization uncovers novel biology.</title>
        <authorList>
            <person name="Wiegand S."/>
            <person name="Jogler M."/>
            <person name="Boedeker C."/>
            <person name="Pinto D."/>
            <person name="Vollmers J."/>
            <person name="Rivas-Marin E."/>
            <person name="Kohn T."/>
            <person name="Peeters S.H."/>
            <person name="Heuer A."/>
            <person name="Rast P."/>
            <person name="Oberbeckmann S."/>
            <person name="Bunk B."/>
            <person name="Jeske O."/>
            <person name="Meyerdierks A."/>
            <person name="Storesund J.E."/>
            <person name="Kallscheuer N."/>
            <person name="Luecker S."/>
            <person name="Lage O.M."/>
            <person name="Pohl T."/>
            <person name="Merkel B.J."/>
            <person name="Hornburger P."/>
            <person name="Mueller R.-W."/>
            <person name="Bruemmer F."/>
            <person name="Labrenz M."/>
            <person name="Spormann A.M."/>
            <person name="Op den Camp H."/>
            <person name="Overmann J."/>
            <person name="Amann R."/>
            <person name="Jetten M.S.M."/>
            <person name="Mascher T."/>
            <person name="Medema M.H."/>
            <person name="Devos D.P."/>
            <person name="Kaster A.-K."/>
            <person name="Ovreas L."/>
            <person name="Rohde M."/>
            <person name="Galperin M.Y."/>
            <person name="Jogler C."/>
        </authorList>
    </citation>
    <scope>NUCLEOTIDE SEQUENCE [LARGE SCALE GENOMIC DNA]</scope>
    <source>
        <strain evidence="1 2">Pan216</strain>
    </source>
</reference>
<dbReference type="OrthoDB" id="212007at2"/>
<dbReference type="EMBL" id="CP036279">
    <property type="protein sequence ID" value="QDU59247.1"/>
    <property type="molecule type" value="Genomic_DNA"/>
</dbReference>
<dbReference type="KEGG" id="knv:Pan216_00740"/>
<protein>
    <submittedName>
        <fullName evidence="1">Uncharacterized protein</fullName>
    </submittedName>
</protein>
<sequence length="1502" mass="164052">MRRLIVPMLVSSALIAGPPAQVLQAGWFDRIKAGRHKDKQGFLLKEFDDPNTACTLVEVGQALDGIEEGVMDDGVVAVKQPDIWGQARMTRYRLDFENEMKKDLNAFKFILSARVARTDQAAFQQETALGFSLAQKKGTTVMPSPPDPSSPPQRDRQLAALLDLMENATISTVKVDSTIGAPSGSGPDIEDTFFAERDAAYQRSVDMLNRQLAENTIARKEAFGLLKEVFEDIGMQDGKLGVEPTVYLDQKRRYLDHLNEIRRVNLGDDTADSAGYALYLLRMPVSLIPGHRTQRGYGAVLDASIYHQFDPGFLQRTFRRLVINDLLDKISPVVYQAIRSGKVETAIKGRKLIRSEYEDGLEELRKSYRYYPTTVAVKANSAAPAKEAQQGLAILEQLVTPTSEVTFLSPHFRQEIAIARTRLAAGPMLTRTQVNDILGKFAMNSGLSIDVLRDVGWRNIDSRRASPEEILSNINELVDAISPFLENSVARARINQLYGALVSLSGATGLSLSPAPWNESLRSKPFGPSGEKRSPIGLALFERSLLDPIVEASISGSLADSPAFNKLKGMNAKLANNVELKAGELGRLNDEVSKGDNVELKTALQKFGLTEARRSTSSATPSDSDVDASRLATLYREGVEELFLSNSSDKLANAIEQAVRGVRDAISDIQSTASRIQSLGETDAPGTLASGRVVNYSYPIAPSEFQCVFGEENLTKIAIATYQALSTKWPRGTDVRAYLEQELHAAYDLMAGVCPKTNTSALGDVFLIEEVANGALCRDCGELKVLRDRLWSVISACGAENLAGGVCAGDLHRELSEGIIGALCYTIAVDAGLLNRALVEDITRRNGGSVDQCLNEEGGHFFYVPEPGAYLEELFNDYVRVRWPIITFALDPVTNEQNIADAFSLRRDLQLAMAYAFATGRVSFSQLNRFQRRIEFDAETIALNRTVTAYAAGNDTFGWRFTPRYQNPPFERNNLSVFKNLVLGTGPGRGHQLRHSYIEGGQRELTVVAIIPSFLERIRFDTSGNWFRLTQPDDKLVSTKRMLQQGQRVGQLRQALQRACDADCYRPTDIEGISSRIERLEAKLPMQTEYVTVPYENAQGGFDLFQEGNAALVPMLVGYEGIDTINTEKSGAYFLYGKNFSLVESRVVVGGQLIEEDNVDILSREVMAVSFPAGTFKTVLKDDKEYVEVHVATPNGISNRVLLKVSEDSASSTYGYSLPTTEFVGKFGSDGTSWKFDSDGKLDLAATTPLGSAPEPIKVTFEFPDDAKVAPVEVDVASIPSGSPGNTYEVPMADVIKGIVEGHLGPFANVPTTDLPASVEATVKVTPTNGANSTSGTTLTVPQTLTIQLQRGANGTITMDTVSSDYTLLEKEIVACVNVTRNAMTGQLVAWNIKSNVNEVGLARSATGAPDTIDVKIEVPDVCVTEVNAVDKDDQVVVYKVGTKKTLKCMLHAYLGAAPKAPLDLTDLPTSGVEATLYVTPRGGSEVELEDKLTIKFEWGCP</sequence>
<accession>A0A518AWY7</accession>
<keyword evidence="2" id="KW-1185">Reference proteome</keyword>
<dbReference type="Proteomes" id="UP000317093">
    <property type="component" value="Chromosome"/>
</dbReference>
<proteinExistence type="predicted"/>
<gene>
    <name evidence="1" type="ORF">Pan216_00740</name>
</gene>
<dbReference type="RefSeq" id="WP_145253297.1">
    <property type="nucleotide sequence ID" value="NZ_CP036279.1"/>
</dbReference>